<dbReference type="OrthoDB" id="7862621at2"/>
<gene>
    <name evidence="1" type="ORF">TG4357_02674</name>
</gene>
<organism evidence="1 2">
    <name type="scientific">Thalassovita gelatinovora</name>
    <name type="common">Thalassobius gelatinovorus</name>
    <dbReference type="NCBI Taxonomy" id="53501"/>
    <lineage>
        <taxon>Bacteria</taxon>
        <taxon>Pseudomonadati</taxon>
        <taxon>Pseudomonadota</taxon>
        <taxon>Alphaproteobacteria</taxon>
        <taxon>Rhodobacterales</taxon>
        <taxon>Roseobacteraceae</taxon>
        <taxon>Thalassovita</taxon>
    </lineage>
</organism>
<dbReference type="EMBL" id="CYSA01000025">
    <property type="protein sequence ID" value="CUH66846.1"/>
    <property type="molecule type" value="Genomic_DNA"/>
</dbReference>
<dbReference type="Proteomes" id="UP000051587">
    <property type="component" value="Unassembled WGS sequence"/>
</dbReference>
<name>A0A0P1G4T2_THAGE</name>
<evidence type="ECO:0000313" key="2">
    <source>
        <dbReference type="Proteomes" id="UP000051587"/>
    </source>
</evidence>
<keyword evidence="2" id="KW-1185">Reference proteome</keyword>
<evidence type="ECO:0008006" key="3">
    <source>
        <dbReference type="Google" id="ProtNLM"/>
    </source>
</evidence>
<sequence length="230" mass="26009">MREENLLKLGGLCLSGLGADGFELCATSDLSGFEAQMRDIGKPDSHPMISTRFHDFASDDVFGLYIKARDGSVVAGMSARMVALGQDNLECHWRRSYARLYNNNGDAPIVSRTSGAREISGRVVYQGELFAHPDWRGGKINVPLVMLYAHALTALKWRPDWIYAFMRIGGISRASEYGFSRQYLGAHMWLQDIERRTEQECLVAVRNDELCELAEFYLRNPGVLPRRKNR</sequence>
<protein>
    <recommendedName>
        <fullName evidence="3">N-acetyltransferase domain-containing protein</fullName>
    </recommendedName>
</protein>
<evidence type="ECO:0000313" key="1">
    <source>
        <dbReference type="EMBL" id="CUH66846.1"/>
    </source>
</evidence>
<dbReference type="STRING" id="53501.SAMN04488043_105211"/>
<reference evidence="1 2" key="1">
    <citation type="submission" date="2015-09" db="EMBL/GenBank/DDBJ databases">
        <authorList>
            <consortium name="Swine Surveillance"/>
        </authorList>
    </citation>
    <scope>NUCLEOTIDE SEQUENCE [LARGE SCALE GENOMIC DNA]</scope>
    <source>
        <strain evidence="1 2">CECT 4357</strain>
    </source>
</reference>
<accession>A0A0P1G4T2</accession>
<proteinExistence type="predicted"/>
<dbReference type="RefSeq" id="WP_058263385.1">
    <property type="nucleotide sequence ID" value="NZ_CP051181.1"/>
</dbReference>
<dbReference type="AlphaFoldDB" id="A0A0P1G4T2"/>